<protein>
    <submittedName>
        <fullName evidence="10">Polysaccharide deacetylase family protein</fullName>
    </submittedName>
</protein>
<dbReference type="GO" id="GO:0016810">
    <property type="term" value="F:hydrolase activity, acting on carbon-nitrogen (but not peptide) bonds"/>
    <property type="evidence" value="ECO:0007669"/>
    <property type="project" value="InterPro"/>
</dbReference>
<reference evidence="10" key="1">
    <citation type="journal article" date="2012" name="PLoS Genet.">
        <title>Comparative analysis of the genomes of two field isolates of the rice blast fungus Magnaporthe oryzae.</title>
        <authorList>
            <person name="Xue M."/>
            <person name="Yang J."/>
            <person name="Li Z."/>
            <person name="Hu S."/>
            <person name="Yao N."/>
            <person name="Dean R.A."/>
            <person name="Zhao W."/>
            <person name="Shen M."/>
            <person name="Zhang H."/>
            <person name="Li C."/>
            <person name="Liu L."/>
            <person name="Cao L."/>
            <person name="Xu X."/>
            <person name="Xing Y."/>
            <person name="Hsiang T."/>
            <person name="Zhang Z."/>
            <person name="Xu J.R."/>
            <person name="Peng Y.L."/>
        </authorList>
    </citation>
    <scope>NUCLEOTIDE SEQUENCE</scope>
    <source>
        <strain evidence="10">Y34</strain>
    </source>
</reference>
<dbReference type="GO" id="GO:0005975">
    <property type="term" value="P:carbohydrate metabolic process"/>
    <property type="evidence" value="ECO:0007669"/>
    <property type="project" value="InterPro"/>
</dbReference>
<comment type="cofactor">
    <cofactor evidence="1">
        <name>Co(2+)</name>
        <dbReference type="ChEBI" id="CHEBI:48828"/>
    </cofactor>
</comment>
<evidence type="ECO:0000256" key="3">
    <source>
        <dbReference type="ARBA" id="ARBA00022729"/>
    </source>
</evidence>
<dbReference type="PANTHER" id="PTHR46471">
    <property type="entry name" value="CHITIN DEACETYLASE"/>
    <property type="match status" value="1"/>
</dbReference>
<dbReference type="PROSITE" id="PS51677">
    <property type="entry name" value="NODB"/>
    <property type="match status" value="1"/>
</dbReference>
<keyword evidence="3 7" id="KW-0732">Signal</keyword>
<name>A0AA97P3V6_PYRO3</name>
<feature type="chain" id="PRO_5041732229" evidence="7">
    <location>
        <begin position="19"/>
        <end position="484"/>
    </location>
</feature>
<dbReference type="CDD" id="cd10951">
    <property type="entry name" value="CE4_ClCDA_like"/>
    <property type="match status" value="1"/>
</dbReference>
<keyword evidence="2" id="KW-0479">Metal-binding</keyword>
<feature type="domain" description="F-box" evidence="8">
    <location>
        <begin position="216"/>
        <end position="261"/>
    </location>
</feature>
<accession>A0AA97P3V6</accession>
<keyword evidence="5" id="KW-0119">Carbohydrate metabolism</keyword>
<dbReference type="PANTHER" id="PTHR46471:SF4">
    <property type="entry name" value="CHITIN DEACETYLASE"/>
    <property type="match status" value="1"/>
</dbReference>
<dbReference type="InterPro" id="IPR001810">
    <property type="entry name" value="F-box_dom"/>
</dbReference>
<evidence type="ECO:0000256" key="5">
    <source>
        <dbReference type="ARBA" id="ARBA00023277"/>
    </source>
</evidence>
<dbReference type="GO" id="GO:0046872">
    <property type="term" value="F:metal ion binding"/>
    <property type="evidence" value="ECO:0007669"/>
    <property type="project" value="UniProtKB-KW"/>
</dbReference>
<dbReference type="InterPro" id="IPR036047">
    <property type="entry name" value="F-box-like_dom_sf"/>
</dbReference>
<evidence type="ECO:0000259" key="8">
    <source>
        <dbReference type="PROSITE" id="PS50181"/>
    </source>
</evidence>
<evidence type="ECO:0000256" key="1">
    <source>
        <dbReference type="ARBA" id="ARBA00001941"/>
    </source>
</evidence>
<evidence type="ECO:0000256" key="2">
    <source>
        <dbReference type="ARBA" id="ARBA00022723"/>
    </source>
</evidence>
<dbReference type="SUPFAM" id="SSF81383">
    <property type="entry name" value="F-box domain"/>
    <property type="match status" value="1"/>
</dbReference>
<proteinExistence type="predicted"/>
<feature type="signal peptide" evidence="7">
    <location>
        <begin position="1"/>
        <end position="18"/>
    </location>
</feature>
<dbReference type="Pfam" id="PF01522">
    <property type="entry name" value="Polysacc_deac_1"/>
    <property type="match status" value="1"/>
</dbReference>
<sequence length="484" mass="53553">MKFTSTIAILGLSASALARGHTKRSGSNGKIIYECTKPGVVAVTFDDGPSNLTDQLLDILAKAGAKVTFFLTGVNIEPHREVVARAHREGHQLAQHTWSHKHMSELSPQERADEMLRPEAAFAKILGLFPTYMRPPYGECNADCEDQLGDLGYHVINWNIDTNDLDWRGNMDMSKRIVDTRLTKDVSGPIVLAHDMKHTIEILAAHIISTAKAHGLKMVTSLPAEIFGYIIRHLDLPDLASLRSICRWMQRILVLLIFRSVTVRELRLVIRYHGFGDWRCQYMEKDTALPDAETCYAVVLPSGGIPNSLKGLLGDNNLLLNLGSVVVEFPGSVGAMESIAATKLGRPLFGPGPTSAQSHRPSPTPSLIARSRLATRRGGRFRASLYCCRARVGKIMSSGTPRLFVRCQISWHYDEIVDFVGRLCGWRRPAVDTNCWPHLPEVLIKNLQLKHLEFAAAQTAASDAAFDVIWLPQAYKGPVPPVQG</sequence>
<dbReference type="PROSITE" id="PS50181">
    <property type="entry name" value="FBOX"/>
    <property type="match status" value="1"/>
</dbReference>
<keyword evidence="6" id="KW-0170">Cobalt</keyword>
<dbReference type="Proteomes" id="UP000011086">
    <property type="component" value="Unassembled WGS sequence"/>
</dbReference>
<organism evidence="10">
    <name type="scientific">Pyricularia oryzae (strain Y34)</name>
    <name type="common">Rice blast fungus</name>
    <name type="synonym">Magnaporthe oryzae</name>
    <dbReference type="NCBI Taxonomy" id="1143189"/>
    <lineage>
        <taxon>Eukaryota</taxon>
        <taxon>Fungi</taxon>
        <taxon>Dikarya</taxon>
        <taxon>Ascomycota</taxon>
        <taxon>Pezizomycotina</taxon>
        <taxon>Sordariomycetes</taxon>
        <taxon>Sordariomycetidae</taxon>
        <taxon>Magnaporthales</taxon>
        <taxon>Pyriculariaceae</taxon>
        <taxon>Pyricularia</taxon>
    </lineage>
</organism>
<dbReference type="Gene3D" id="3.20.20.370">
    <property type="entry name" value="Glycoside hydrolase/deacetylase"/>
    <property type="match status" value="1"/>
</dbReference>
<evidence type="ECO:0000313" key="10">
    <source>
        <dbReference type="EMBL" id="ELQ41555.1"/>
    </source>
</evidence>
<dbReference type="EMBL" id="JH793481">
    <property type="protein sequence ID" value="ELQ41555.1"/>
    <property type="molecule type" value="Genomic_DNA"/>
</dbReference>
<dbReference type="InterPro" id="IPR002509">
    <property type="entry name" value="NODB_dom"/>
</dbReference>
<dbReference type="SUPFAM" id="SSF88713">
    <property type="entry name" value="Glycoside hydrolase/deacetylase"/>
    <property type="match status" value="1"/>
</dbReference>
<evidence type="ECO:0000259" key="9">
    <source>
        <dbReference type="PROSITE" id="PS51677"/>
    </source>
</evidence>
<dbReference type="InterPro" id="IPR011330">
    <property type="entry name" value="Glyco_hydro/deAcase_b/a-brl"/>
</dbReference>
<dbReference type="AlphaFoldDB" id="A0AA97P3V6"/>
<evidence type="ECO:0000256" key="4">
    <source>
        <dbReference type="ARBA" id="ARBA00022801"/>
    </source>
</evidence>
<feature type="domain" description="NodB homology" evidence="9">
    <location>
        <begin position="39"/>
        <end position="219"/>
    </location>
</feature>
<evidence type="ECO:0000256" key="7">
    <source>
        <dbReference type="SAM" id="SignalP"/>
    </source>
</evidence>
<evidence type="ECO:0000256" key="6">
    <source>
        <dbReference type="ARBA" id="ARBA00023285"/>
    </source>
</evidence>
<keyword evidence="4" id="KW-0378">Hydrolase</keyword>
<gene>
    <name evidence="10" type="ORF">OOU_Y34scaffold00269g2</name>
</gene>